<evidence type="ECO:0000256" key="1">
    <source>
        <dbReference type="SAM" id="Phobius"/>
    </source>
</evidence>
<keyword evidence="1" id="KW-1133">Transmembrane helix</keyword>
<dbReference type="STRING" id="343874.GCA_000805695_00360"/>
<proteinExistence type="predicted"/>
<protein>
    <recommendedName>
        <fullName evidence="4">Gliding motility protein GldL</fullName>
    </recommendedName>
</protein>
<dbReference type="Proteomes" id="UP000254737">
    <property type="component" value="Unassembled WGS sequence"/>
</dbReference>
<evidence type="ECO:0000313" key="3">
    <source>
        <dbReference type="Proteomes" id="UP000254737"/>
    </source>
</evidence>
<evidence type="ECO:0000313" key="2">
    <source>
        <dbReference type="EMBL" id="STD54797.1"/>
    </source>
</evidence>
<keyword evidence="1" id="KW-0812">Transmembrane</keyword>
<reference evidence="2 3" key="1">
    <citation type="submission" date="2018-06" db="EMBL/GenBank/DDBJ databases">
        <authorList>
            <consortium name="Pathogen Informatics"/>
            <person name="Doyle S."/>
        </authorList>
    </citation>
    <scope>NUCLEOTIDE SEQUENCE [LARGE SCALE GENOMIC DNA]</scope>
    <source>
        <strain evidence="2 3">NCTC13456</strain>
    </source>
</reference>
<feature type="transmembrane region" description="Helical" evidence="1">
    <location>
        <begin position="7"/>
        <end position="30"/>
    </location>
</feature>
<evidence type="ECO:0008006" key="4">
    <source>
        <dbReference type="Google" id="ProtNLM"/>
    </source>
</evidence>
<dbReference type="AlphaFoldDB" id="A0A376G7H3"/>
<dbReference type="EMBL" id="UFXS01000001">
    <property type="protein sequence ID" value="STD54797.1"/>
    <property type="molecule type" value="Genomic_DNA"/>
</dbReference>
<gene>
    <name evidence="2" type="ORF">NCTC13456_01203</name>
</gene>
<organism evidence="2 3">
    <name type="scientific">Empedobacter falsenii</name>
    <dbReference type="NCBI Taxonomy" id="343874"/>
    <lineage>
        <taxon>Bacteria</taxon>
        <taxon>Pseudomonadati</taxon>
        <taxon>Bacteroidota</taxon>
        <taxon>Flavobacteriia</taxon>
        <taxon>Flavobacteriales</taxon>
        <taxon>Weeksellaceae</taxon>
        <taxon>Empedobacter</taxon>
    </lineage>
</organism>
<name>A0A376G7H3_9FLAO</name>
<accession>A0A376G7H3</accession>
<feature type="transmembrane region" description="Helical" evidence="1">
    <location>
        <begin position="36"/>
        <end position="58"/>
    </location>
</feature>
<keyword evidence="1" id="KW-0472">Membrane</keyword>
<sequence length="68" mass="7764">MKFVFPLIVFLLGSILFIIGIMCKITHFYFIISANLMLFLASIIQIIGIIIFIFKLIIPLKKDTSINS</sequence>